<keyword evidence="4 6" id="KW-0450">Lipoyl</keyword>
<comment type="caution">
    <text evidence="10">The sequence shown here is derived from an EMBL/GenBank/DDBJ whole genome shotgun (WGS) entry which is preliminary data.</text>
</comment>
<dbReference type="RefSeq" id="WP_194563043.1">
    <property type="nucleotide sequence ID" value="NZ_JADKPV010000004.1"/>
</dbReference>
<dbReference type="PROSITE" id="PS51826">
    <property type="entry name" value="PSBD"/>
    <property type="match status" value="2"/>
</dbReference>
<dbReference type="SUPFAM" id="SSF47005">
    <property type="entry name" value="Peripheral subunit-binding domain of 2-oxo acid dehydrogenase complex"/>
    <property type="match status" value="2"/>
</dbReference>
<sequence>MAETIFMPKLGATMEEGTIVSWMIEEGGFVEEGDPIAEIQTDKIILELEAETSGYLLKQLYPEGTAIGVNEPIGYLGEEGESIDQVEVTTPTQASTPKVEEAKQEQSVVSNESSEVVLATPAARKEAARQGIDLANVKGSGPRGRVHLEDVAQQASITPKMTPLAQNIVAQNGVDVTQVTGSGHNGKITKRDVLGSTSTAREEVKTPFKGIRKVVADNLSKSFYTAPHVTLHSEVDMTNCVKLRTELLPVIEKRIQIRVSYNDLIIKACALALEKHPNINVSLIDDHIVQHADIHVGFAVDTENSLVVPVIQHANELSIQEVMSEARELIQKSKENKLTAAHMQGSTFTVSNLGKYAIQGFTPIINQPNAAILGVGTIEKKPKVVGDEIAIRDMMTLSLSFDHRLIDGAPAAAFISEVKNLLEEPLSLLV</sequence>
<evidence type="ECO:0000256" key="6">
    <source>
        <dbReference type="RuleBase" id="RU003423"/>
    </source>
</evidence>
<protein>
    <recommendedName>
        <fullName evidence="6">Dihydrolipoamide acetyltransferase component of pyruvate dehydrogenase complex</fullName>
        <ecNumber evidence="6">2.3.1.-</ecNumber>
    </recommendedName>
</protein>
<evidence type="ECO:0000313" key="11">
    <source>
        <dbReference type="Proteomes" id="UP000622653"/>
    </source>
</evidence>
<evidence type="ECO:0000256" key="2">
    <source>
        <dbReference type="ARBA" id="ARBA00007317"/>
    </source>
</evidence>
<reference evidence="10" key="1">
    <citation type="submission" date="2020-11" db="EMBL/GenBank/DDBJ databases">
        <title>Multidrug resistant novel bacterium Savagea serpentis sp. nov., isolated from the scats of a vine snake (Ahaetulla nasuta).</title>
        <authorList>
            <person name="Venkata Ramana V."/>
            <person name="Vikas Patil S."/>
            <person name="Yogita Lugani V."/>
        </authorList>
    </citation>
    <scope>NUCLEOTIDE SEQUENCE</scope>
    <source>
        <strain evidence="10">SN6</strain>
    </source>
</reference>
<evidence type="ECO:0000256" key="1">
    <source>
        <dbReference type="ARBA" id="ARBA00001938"/>
    </source>
</evidence>
<comment type="similarity">
    <text evidence="2 6">Belongs to the 2-oxoacid dehydrogenase family.</text>
</comment>
<evidence type="ECO:0000313" key="10">
    <source>
        <dbReference type="EMBL" id="MBF4501564.1"/>
    </source>
</evidence>
<feature type="domain" description="Peripheral subunit-binding (PSBD)" evidence="9">
    <location>
        <begin position="118"/>
        <end position="155"/>
    </location>
</feature>
<name>A0A8J7KTH3_9BACL</name>
<evidence type="ECO:0000256" key="3">
    <source>
        <dbReference type="ARBA" id="ARBA00022679"/>
    </source>
</evidence>
<dbReference type="Pfam" id="PF00198">
    <property type="entry name" value="2-oxoacid_dh"/>
    <property type="match status" value="1"/>
</dbReference>
<proteinExistence type="inferred from homology"/>
<organism evidence="10 11">
    <name type="scientific">Savagea serpentis</name>
    <dbReference type="NCBI Taxonomy" id="2785297"/>
    <lineage>
        <taxon>Bacteria</taxon>
        <taxon>Bacillati</taxon>
        <taxon>Bacillota</taxon>
        <taxon>Bacilli</taxon>
        <taxon>Bacillales</taxon>
        <taxon>Caryophanaceae</taxon>
        <taxon>Savagea</taxon>
    </lineage>
</organism>
<evidence type="ECO:0000259" key="9">
    <source>
        <dbReference type="PROSITE" id="PS51826"/>
    </source>
</evidence>
<dbReference type="GO" id="GO:0016407">
    <property type="term" value="F:acetyltransferase activity"/>
    <property type="evidence" value="ECO:0007669"/>
    <property type="project" value="TreeGrafter"/>
</dbReference>
<dbReference type="FunFam" id="3.30.559.10:FF:000007">
    <property type="entry name" value="Dihydrolipoamide acetyltransferase component of pyruvate dehydrogenase complex"/>
    <property type="match status" value="1"/>
</dbReference>
<dbReference type="InterPro" id="IPR001078">
    <property type="entry name" value="2-oxoacid_DH_actylTfrase"/>
</dbReference>
<evidence type="ECO:0000256" key="7">
    <source>
        <dbReference type="SAM" id="MobiDB-lite"/>
    </source>
</evidence>
<dbReference type="EMBL" id="JADKPV010000004">
    <property type="protein sequence ID" value="MBF4501564.1"/>
    <property type="molecule type" value="Genomic_DNA"/>
</dbReference>
<dbReference type="InterPro" id="IPR003016">
    <property type="entry name" value="2-oxoA_DH_lipoyl-BS"/>
</dbReference>
<dbReference type="InterPro" id="IPR004167">
    <property type="entry name" value="PSBD"/>
</dbReference>
<dbReference type="PANTHER" id="PTHR43178">
    <property type="entry name" value="DIHYDROLIPOAMIDE ACETYLTRANSFERASE COMPONENT OF PYRUVATE DEHYDROGENASE COMPLEX"/>
    <property type="match status" value="1"/>
</dbReference>
<dbReference type="InterPro" id="IPR050743">
    <property type="entry name" value="2-oxoacid_DH_E2_comp"/>
</dbReference>
<feature type="domain" description="Peripheral subunit-binding (PSBD)" evidence="9">
    <location>
        <begin position="160"/>
        <end position="197"/>
    </location>
</feature>
<comment type="cofactor">
    <cofactor evidence="1 6">
        <name>(R)-lipoate</name>
        <dbReference type="ChEBI" id="CHEBI:83088"/>
    </cofactor>
</comment>
<dbReference type="GO" id="GO:0031405">
    <property type="term" value="F:lipoic acid binding"/>
    <property type="evidence" value="ECO:0007669"/>
    <property type="project" value="TreeGrafter"/>
</dbReference>
<evidence type="ECO:0000256" key="4">
    <source>
        <dbReference type="ARBA" id="ARBA00022823"/>
    </source>
</evidence>
<dbReference type="Gene3D" id="2.40.50.100">
    <property type="match status" value="1"/>
</dbReference>
<dbReference type="GO" id="GO:0005737">
    <property type="term" value="C:cytoplasm"/>
    <property type="evidence" value="ECO:0007669"/>
    <property type="project" value="TreeGrafter"/>
</dbReference>
<dbReference type="SUPFAM" id="SSF51230">
    <property type="entry name" value="Single hybrid motif"/>
    <property type="match status" value="1"/>
</dbReference>
<gene>
    <name evidence="10" type="ORF">IRY55_09325</name>
</gene>
<dbReference type="Gene3D" id="4.10.320.10">
    <property type="entry name" value="E3-binding domain"/>
    <property type="match status" value="2"/>
</dbReference>
<dbReference type="SUPFAM" id="SSF52777">
    <property type="entry name" value="CoA-dependent acyltransferases"/>
    <property type="match status" value="1"/>
</dbReference>
<feature type="domain" description="Lipoyl-binding" evidence="8">
    <location>
        <begin position="2"/>
        <end position="77"/>
    </location>
</feature>
<keyword evidence="5 6" id="KW-0012">Acyltransferase</keyword>
<dbReference type="PANTHER" id="PTHR43178:SF5">
    <property type="entry name" value="LIPOAMIDE ACYLTRANSFERASE COMPONENT OF BRANCHED-CHAIN ALPHA-KETO ACID DEHYDROGENASE COMPLEX, MITOCHONDRIAL"/>
    <property type="match status" value="1"/>
</dbReference>
<dbReference type="EC" id="2.3.1.-" evidence="6"/>
<keyword evidence="3 6" id="KW-0808">Transferase</keyword>
<dbReference type="PROSITE" id="PS00189">
    <property type="entry name" value="LIPOYL"/>
    <property type="match status" value="1"/>
</dbReference>
<dbReference type="Pfam" id="PF00364">
    <property type="entry name" value="Biotin_lipoyl"/>
    <property type="match status" value="1"/>
</dbReference>
<dbReference type="Proteomes" id="UP000622653">
    <property type="component" value="Unassembled WGS sequence"/>
</dbReference>
<feature type="region of interest" description="Disordered" evidence="7">
    <location>
        <begin position="88"/>
        <end position="112"/>
    </location>
</feature>
<dbReference type="PROSITE" id="PS50968">
    <property type="entry name" value="BIOTINYL_LIPOYL"/>
    <property type="match status" value="1"/>
</dbReference>
<dbReference type="InterPro" id="IPR011053">
    <property type="entry name" value="Single_hybrid_motif"/>
</dbReference>
<evidence type="ECO:0000259" key="8">
    <source>
        <dbReference type="PROSITE" id="PS50968"/>
    </source>
</evidence>
<dbReference type="Pfam" id="PF02817">
    <property type="entry name" value="E3_binding"/>
    <property type="match status" value="2"/>
</dbReference>
<dbReference type="AlphaFoldDB" id="A0A8J7KTH3"/>
<keyword evidence="11" id="KW-1185">Reference proteome</keyword>
<evidence type="ECO:0000256" key="5">
    <source>
        <dbReference type="ARBA" id="ARBA00023315"/>
    </source>
</evidence>
<dbReference type="InterPro" id="IPR036625">
    <property type="entry name" value="E3-bd_dom_sf"/>
</dbReference>
<dbReference type="InterPro" id="IPR000089">
    <property type="entry name" value="Biotin_lipoyl"/>
</dbReference>
<dbReference type="Gene3D" id="3.30.559.10">
    <property type="entry name" value="Chloramphenicol acetyltransferase-like domain"/>
    <property type="match status" value="1"/>
</dbReference>
<dbReference type="CDD" id="cd06849">
    <property type="entry name" value="lipoyl_domain"/>
    <property type="match status" value="1"/>
</dbReference>
<dbReference type="InterPro" id="IPR023213">
    <property type="entry name" value="CAT-like_dom_sf"/>
</dbReference>
<accession>A0A8J7KTH3</accession>